<proteinExistence type="predicted"/>
<dbReference type="STRING" id="400682.A0A1X7VW66"/>
<dbReference type="PROSITE" id="PS50966">
    <property type="entry name" value="ZF_SWIM"/>
    <property type="match status" value="1"/>
</dbReference>
<protein>
    <recommendedName>
        <fullName evidence="2">SWIM-type domain-containing protein</fullName>
    </recommendedName>
</protein>
<dbReference type="AlphaFoldDB" id="A0A1X7VW66"/>
<dbReference type="InterPro" id="IPR007527">
    <property type="entry name" value="Znf_SWIM"/>
</dbReference>
<evidence type="ECO:0000259" key="2">
    <source>
        <dbReference type="PROSITE" id="PS50966"/>
    </source>
</evidence>
<dbReference type="GO" id="GO:0006281">
    <property type="term" value="P:DNA repair"/>
    <property type="evidence" value="ECO:0007669"/>
    <property type="project" value="UniProtKB-ARBA"/>
</dbReference>
<keyword evidence="1" id="KW-0479">Metal-binding</keyword>
<reference evidence="3" key="1">
    <citation type="submission" date="2017-05" db="UniProtKB">
        <authorList>
            <consortium name="EnsemblMetazoa"/>
        </authorList>
    </citation>
    <scope>IDENTIFICATION</scope>
</reference>
<keyword evidence="1" id="KW-0863">Zinc-finger</keyword>
<dbReference type="OrthoDB" id="10005682at2759"/>
<dbReference type="EnsemblMetazoa" id="Aqu2.1.44358_001">
    <property type="protein sequence ID" value="Aqu2.1.44358_001"/>
    <property type="gene ID" value="Aqu2.1.44358"/>
</dbReference>
<evidence type="ECO:0000313" key="3">
    <source>
        <dbReference type="EnsemblMetazoa" id="Aqu2.1.44358_001"/>
    </source>
</evidence>
<dbReference type="InParanoid" id="A0A1X7VW66"/>
<dbReference type="CDD" id="cd22343">
    <property type="entry name" value="PDDEXK_lambda_exonuclease-like"/>
    <property type="match status" value="1"/>
</dbReference>
<dbReference type="InterPro" id="IPR011604">
    <property type="entry name" value="PDDEXK-like_dom_sf"/>
</dbReference>
<accession>A0A1X7VW66</accession>
<organism evidence="3">
    <name type="scientific">Amphimedon queenslandica</name>
    <name type="common">Sponge</name>
    <dbReference type="NCBI Taxonomy" id="400682"/>
    <lineage>
        <taxon>Eukaryota</taxon>
        <taxon>Metazoa</taxon>
        <taxon>Porifera</taxon>
        <taxon>Demospongiae</taxon>
        <taxon>Heteroscleromorpha</taxon>
        <taxon>Haplosclerida</taxon>
        <taxon>Niphatidae</taxon>
        <taxon>Amphimedon</taxon>
    </lineage>
</organism>
<sequence>MEADRLTTLSSPDRRRYIEKVEDIFNESYSRHCDPFLIDASAWEDDISNGWVHTVYYYCISSNPTVCLLKSKVNPSQRLNDKPHNAWTAVNCVSGEIITVHCTCMAGCGETCSHVAAALFKVEACNRLEIAKQTCTSQPCLYNQAFSKKVSPSPISDIEFYNPFKRRKRSDPVSSYKLYLETMEQSLSKLWYDHRAGQITASNMHKYYKISENVPSLKWGREKEVTAIEQYTREMMKTLEDLKVSSCGLIIDPKYPYHGASPDGLASCSCCGVHLLVIKCPYKHWNSKPENIVDSKFFLQYNDQNDLQLSRDHEYYTHVQGQLYLSHQSQCDFVCWTTAGFYIETVPLDDSFKAKLMPKLEYFFKKYVVPELVCKGGFTI</sequence>
<name>A0A1X7VW66_AMPQE</name>
<dbReference type="Gene3D" id="3.90.320.10">
    <property type="match status" value="1"/>
</dbReference>
<dbReference type="PANTHER" id="PTHR47526:SF3">
    <property type="entry name" value="PHD-TYPE DOMAIN-CONTAINING PROTEIN"/>
    <property type="match status" value="1"/>
</dbReference>
<feature type="domain" description="SWIM-type" evidence="2">
    <location>
        <begin position="87"/>
        <end position="123"/>
    </location>
</feature>
<dbReference type="SUPFAM" id="SSF52980">
    <property type="entry name" value="Restriction endonuclease-like"/>
    <property type="match status" value="1"/>
</dbReference>
<dbReference type="InterPro" id="IPR011335">
    <property type="entry name" value="Restrct_endonuc-II-like"/>
</dbReference>
<dbReference type="PANTHER" id="PTHR47526">
    <property type="entry name" value="ATP-DEPENDENT DNA HELICASE"/>
    <property type="match status" value="1"/>
</dbReference>
<dbReference type="InterPro" id="IPR019080">
    <property type="entry name" value="YqaJ_viral_recombinase"/>
</dbReference>
<evidence type="ECO:0000256" key="1">
    <source>
        <dbReference type="PROSITE-ProRule" id="PRU00325"/>
    </source>
</evidence>
<keyword evidence="1" id="KW-0862">Zinc</keyword>
<dbReference type="Pfam" id="PF09588">
    <property type="entry name" value="YqaJ"/>
    <property type="match status" value="1"/>
</dbReference>
<dbReference type="GO" id="GO:0008270">
    <property type="term" value="F:zinc ion binding"/>
    <property type="evidence" value="ECO:0007669"/>
    <property type="project" value="UniProtKB-KW"/>
</dbReference>